<evidence type="ECO:0000259" key="2">
    <source>
        <dbReference type="Pfam" id="PF13649"/>
    </source>
</evidence>
<feature type="domain" description="Methyltransferase" evidence="2">
    <location>
        <begin position="49"/>
        <end position="145"/>
    </location>
</feature>
<dbReference type="Pfam" id="PF13649">
    <property type="entry name" value="Methyltransf_25"/>
    <property type="match status" value="1"/>
</dbReference>
<sequence length="277" mass="29605">MQTLHPIKAQMAAIFSAAADHFDAPPLAFWARIGENTVDRLALTEGQRVLDVCCGSGASALPAAQKVGASGSVLAVDLAEPLLQLGRAKADAAGLSNVEFRCADVEALDVPGGHFDAVVCVFGIFFFPDMEETVRRLWRWVKPSGTLAITTWGPDVMAPGDGLFWEVIGARRPELVKKVKPWARIETPETLRAMLAGVGVEASSVEAETSAQPLRTAEDWWTIALGSGYRGTLDQLDAATREAVREDLHAALEAQGVRAAQTNVVYAIARKPAETTA</sequence>
<reference evidence="3 4" key="1">
    <citation type="submission" date="2015-07" db="EMBL/GenBank/DDBJ databases">
        <title>Genome analysis of myxobacterium Chondromyces crocatus Cm c5 reveals a high potential for natural compound synthesis and the genetic basis for the loss of fruiting body formation.</title>
        <authorList>
            <person name="Zaburannyi N."/>
            <person name="Bunk B."/>
            <person name="Maier J."/>
            <person name="Overmann J."/>
            <person name="Mueller R."/>
        </authorList>
    </citation>
    <scope>NUCLEOTIDE SEQUENCE [LARGE SCALE GENOMIC DNA]</scope>
    <source>
        <strain evidence="3 4">Cm c5</strain>
    </source>
</reference>
<dbReference type="PANTHER" id="PTHR43591">
    <property type="entry name" value="METHYLTRANSFERASE"/>
    <property type="match status" value="1"/>
</dbReference>
<dbReference type="InterPro" id="IPR029063">
    <property type="entry name" value="SAM-dependent_MTases_sf"/>
</dbReference>
<dbReference type="OrthoDB" id="9808140at2"/>
<proteinExistence type="predicted"/>
<dbReference type="GO" id="GO:0009234">
    <property type="term" value="P:menaquinone biosynthetic process"/>
    <property type="evidence" value="ECO:0007669"/>
    <property type="project" value="UniProtKB-KW"/>
</dbReference>
<accession>A0A0K1EHI9</accession>
<organism evidence="3 4">
    <name type="scientific">Chondromyces crocatus</name>
    <dbReference type="NCBI Taxonomy" id="52"/>
    <lineage>
        <taxon>Bacteria</taxon>
        <taxon>Pseudomonadati</taxon>
        <taxon>Myxococcota</taxon>
        <taxon>Polyangia</taxon>
        <taxon>Polyangiales</taxon>
        <taxon>Polyangiaceae</taxon>
        <taxon>Chondromyces</taxon>
    </lineage>
</organism>
<dbReference type="PROSITE" id="PS51608">
    <property type="entry name" value="SAM_MT_UBIE"/>
    <property type="match status" value="1"/>
</dbReference>
<dbReference type="KEGG" id="ccro:CMC5_044830"/>
<keyword evidence="4" id="KW-1185">Reference proteome</keyword>
<dbReference type="RefSeq" id="WP_050432275.1">
    <property type="nucleotide sequence ID" value="NZ_CP012159.1"/>
</dbReference>
<gene>
    <name evidence="3" type="ORF">CMC5_044830</name>
</gene>
<name>A0A0K1EHI9_CHOCO</name>
<dbReference type="SUPFAM" id="SSF53335">
    <property type="entry name" value="S-adenosyl-L-methionine-dependent methyltransferases"/>
    <property type="match status" value="1"/>
</dbReference>
<dbReference type="STRING" id="52.CMC5_044830"/>
<dbReference type="InterPro" id="IPR041698">
    <property type="entry name" value="Methyltransf_25"/>
</dbReference>
<dbReference type="InterPro" id="IPR004033">
    <property type="entry name" value="UbiE/COQ5_MeTrFase"/>
</dbReference>
<dbReference type="CDD" id="cd02440">
    <property type="entry name" value="AdoMet_MTases"/>
    <property type="match status" value="1"/>
</dbReference>
<dbReference type="Gene3D" id="3.40.50.150">
    <property type="entry name" value="Vaccinia Virus protein VP39"/>
    <property type="match status" value="1"/>
</dbReference>
<evidence type="ECO:0000313" key="4">
    <source>
        <dbReference type="Proteomes" id="UP000067626"/>
    </source>
</evidence>
<dbReference type="Proteomes" id="UP000067626">
    <property type="component" value="Chromosome"/>
</dbReference>
<dbReference type="PANTHER" id="PTHR43591:SF99">
    <property type="entry name" value="OS06G0646000 PROTEIN"/>
    <property type="match status" value="1"/>
</dbReference>
<dbReference type="AlphaFoldDB" id="A0A0K1EHI9"/>
<protein>
    <recommendedName>
        <fullName evidence="2">Methyltransferase domain-containing protein</fullName>
    </recommendedName>
</protein>
<evidence type="ECO:0000256" key="1">
    <source>
        <dbReference type="ARBA" id="ARBA00022428"/>
    </source>
</evidence>
<keyword evidence="1" id="KW-0474">Menaquinone biosynthesis</keyword>
<dbReference type="PATRIC" id="fig|52.7.peg.4940"/>
<dbReference type="EMBL" id="CP012159">
    <property type="protein sequence ID" value="AKT40330.1"/>
    <property type="molecule type" value="Genomic_DNA"/>
</dbReference>
<evidence type="ECO:0000313" key="3">
    <source>
        <dbReference type="EMBL" id="AKT40330.1"/>
    </source>
</evidence>
<dbReference type="GO" id="GO:0008168">
    <property type="term" value="F:methyltransferase activity"/>
    <property type="evidence" value="ECO:0007669"/>
    <property type="project" value="InterPro"/>
</dbReference>